<reference evidence="3" key="1">
    <citation type="submission" date="2020-03" db="EMBL/GenBank/DDBJ databases">
        <title>The deep terrestrial virosphere.</title>
        <authorList>
            <person name="Holmfeldt K."/>
            <person name="Nilsson E."/>
            <person name="Simone D."/>
            <person name="Lopez-Fernandez M."/>
            <person name="Wu X."/>
            <person name="de Brujin I."/>
            <person name="Lundin D."/>
            <person name="Andersson A."/>
            <person name="Bertilsson S."/>
            <person name="Dopson M."/>
        </authorList>
    </citation>
    <scope>NUCLEOTIDE SEQUENCE</scope>
    <source>
        <strain evidence="3">MM415A00818</strain>
        <strain evidence="2">MM415B00985</strain>
    </source>
</reference>
<evidence type="ECO:0000313" key="3">
    <source>
        <dbReference type="EMBL" id="QJA79923.1"/>
    </source>
</evidence>
<evidence type="ECO:0000313" key="2">
    <source>
        <dbReference type="EMBL" id="QJA61190.1"/>
    </source>
</evidence>
<feature type="region of interest" description="Disordered" evidence="1">
    <location>
        <begin position="78"/>
        <end position="106"/>
    </location>
</feature>
<accession>A0A6M3KDE0</accession>
<protein>
    <submittedName>
        <fullName evidence="3">Uncharacterized protein</fullName>
    </submittedName>
</protein>
<feature type="compositionally biased region" description="Basic and acidic residues" evidence="1">
    <location>
        <begin position="78"/>
        <end position="89"/>
    </location>
</feature>
<dbReference type="AlphaFoldDB" id="A0A6M3KDE0"/>
<dbReference type="EMBL" id="MT142399">
    <property type="protein sequence ID" value="QJA79923.1"/>
    <property type="molecule type" value="Genomic_DNA"/>
</dbReference>
<gene>
    <name evidence="3" type="ORF">MM415A00818_0012</name>
    <name evidence="2" type="ORF">MM415B00985_0024</name>
</gene>
<proteinExistence type="predicted"/>
<dbReference type="EMBL" id="MT141433">
    <property type="protein sequence ID" value="QJA61190.1"/>
    <property type="molecule type" value="Genomic_DNA"/>
</dbReference>
<name>A0A6M3KDE0_9ZZZZ</name>
<organism evidence="3">
    <name type="scientific">viral metagenome</name>
    <dbReference type="NCBI Taxonomy" id="1070528"/>
    <lineage>
        <taxon>unclassified sequences</taxon>
        <taxon>metagenomes</taxon>
        <taxon>organismal metagenomes</taxon>
    </lineage>
</organism>
<sequence>MRIKYIKSIDLDEIESTVNYLLSLGWEIYTQLDFQTNGEYLISMITSDRRPEYYAEAGQTGQRVAPIRYAEIRESMEERTLEAVERDTTTEEECTPEAVERDTTTENTLSVRTYGTPRNDVPIPTESVPRRIRIRSEPHTVSI</sequence>
<evidence type="ECO:0000256" key="1">
    <source>
        <dbReference type="SAM" id="MobiDB-lite"/>
    </source>
</evidence>